<evidence type="ECO:0000313" key="2">
    <source>
        <dbReference type="Proteomes" id="UP000265618"/>
    </source>
</evidence>
<organism evidence="1 2">
    <name type="scientific">Kipferlia bialata</name>
    <dbReference type="NCBI Taxonomy" id="797122"/>
    <lineage>
        <taxon>Eukaryota</taxon>
        <taxon>Metamonada</taxon>
        <taxon>Carpediemonas-like organisms</taxon>
        <taxon>Kipferlia</taxon>
    </lineage>
</organism>
<comment type="caution">
    <text evidence="1">The sequence shown here is derived from an EMBL/GenBank/DDBJ whole genome shotgun (WGS) entry which is preliminary data.</text>
</comment>
<sequence length="69" mass="7818">SFLPQVFCSRRGLLSHAIHSLCLPKEELVKRTRCDMQFGLSRFDRVSILLSHNPHVLSMLGDPKIVSEA</sequence>
<feature type="non-terminal residue" evidence="1">
    <location>
        <position position="69"/>
    </location>
</feature>
<dbReference type="EMBL" id="BDIP01011047">
    <property type="protein sequence ID" value="GIQ92964.1"/>
    <property type="molecule type" value="Genomic_DNA"/>
</dbReference>
<dbReference type="Proteomes" id="UP000265618">
    <property type="component" value="Unassembled WGS sequence"/>
</dbReference>
<evidence type="ECO:0000313" key="1">
    <source>
        <dbReference type="EMBL" id="GIQ92964.1"/>
    </source>
</evidence>
<dbReference type="AlphaFoldDB" id="A0A9K3DCH1"/>
<proteinExistence type="predicted"/>
<gene>
    <name evidence="1" type="ORF">KIPB_017068</name>
</gene>
<name>A0A9K3DCH1_9EUKA</name>
<keyword evidence="2" id="KW-1185">Reference proteome</keyword>
<accession>A0A9K3DCH1</accession>
<protein>
    <submittedName>
        <fullName evidence="1">Uncharacterized protein</fullName>
    </submittedName>
</protein>
<feature type="non-terminal residue" evidence="1">
    <location>
        <position position="1"/>
    </location>
</feature>
<reference evidence="1 2" key="1">
    <citation type="journal article" date="2018" name="PLoS ONE">
        <title>The draft genome of Kipferlia bialata reveals reductive genome evolution in fornicate parasites.</title>
        <authorList>
            <person name="Tanifuji G."/>
            <person name="Takabayashi S."/>
            <person name="Kume K."/>
            <person name="Takagi M."/>
            <person name="Nakayama T."/>
            <person name="Kamikawa R."/>
            <person name="Inagaki Y."/>
            <person name="Hashimoto T."/>
        </authorList>
    </citation>
    <scope>NUCLEOTIDE SEQUENCE [LARGE SCALE GENOMIC DNA]</scope>
    <source>
        <strain evidence="1">NY0173</strain>
    </source>
</reference>